<proteinExistence type="predicted"/>
<sequence length="40" mass="4680">MKQQVVIAEFVEFVLELLVVEPIELFVNKQLAKIHSLKKQ</sequence>
<protein>
    <submittedName>
        <fullName evidence="1">Uncharacterized protein</fullName>
    </submittedName>
</protein>
<organism evidence="1 2">
    <name type="scientific">Streptococcus mitis SK1080</name>
    <dbReference type="NCBI Taxonomy" id="1008453"/>
    <lineage>
        <taxon>Bacteria</taxon>
        <taxon>Bacillati</taxon>
        <taxon>Bacillota</taxon>
        <taxon>Bacilli</taxon>
        <taxon>Lactobacillales</taxon>
        <taxon>Streptococcaceae</taxon>
        <taxon>Streptococcus</taxon>
        <taxon>Streptococcus mitis group</taxon>
    </lineage>
</organism>
<gene>
    <name evidence="1" type="ORF">HMPREF9957_1544</name>
</gene>
<reference evidence="1 2" key="1">
    <citation type="submission" date="2011-05" db="EMBL/GenBank/DDBJ databases">
        <authorList>
            <person name="Durkin A.S."/>
            <person name="Radune D."/>
            <person name="Hostetler J."/>
            <person name="Torralba M."/>
            <person name="Gillis M."/>
            <person name="Methe B."/>
            <person name="Sutton G."/>
            <person name="Nelson K.E."/>
        </authorList>
    </citation>
    <scope>NUCLEOTIDE SEQUENCE [LARGE SCALE GENOMIC DNA]</scope>
    <source>
        <strain evidence="1 2">SK1080</strain>
    </source>
</reference>
<evidence type="ECO:0000313" key="2">
    <source>
        <dbReference type="Proteomes" id="UP000004568"/>
    </source>
</evidence>
<dbReference type="AlphaFoldDB" id="F9HKG3"/>
<dbReference type="Proteomes" id="UP000004568">
    <property type="component" value="Unassembled WGS sequence"/>
</dbReference>
<evidence type="ECO:0000313" key="1">
    <source>
        <dbReference type="EMBL" id="EGP70143.1"/>
    </source>
</evidence>
<accession>F9HKG3</accession>
<dbReference type="PATRIC" id="fig|1008453.3.peg.265"/>
<dbReference type="EMBL" id="AFQV01000006">
    <property type="protein sequence ID" value="EGP70143.1"/>
    <property type="molecule type" value="Genomic_DNA"/>
</dbReference>
<comment type="caution">
    <text evidence="1">The sequence shown here is derived from an EMBL/GenBank/DDBJ whole genome shotgun (WGS) entry which is preliminary data.</text>
</comment>
<name>F9HKG3_STRMT</name>